<dbReference type="KEGG" id="pic:PICST_66507"/>
<evidence type="ECO:0000256" key="2">
    <source>
        <dbReference type="SAM" id="SignalP"/>
    </source>
</evidence>
<dbReference type="RefSeq" id="XP_001387985.1">
    <property type="nucleotide sequence ID" value="XM_001387948.1"/>
</dbReference>
<keyword evidence="2" id="KW-0732">Signal</keyword>
<name>A3GGP8_PICST</name>
<dbReference type="Proteomes" id="UP000002258">
    <property type="component" value="Chromosome 1"/>
</dbReference>
<feature type="region of interest" description="Disordered" evidence="1">
    <location>
        <begin position="109"/>
        <end position="141"/>
    </location>
</feature>
<proteinExistence type="predicted"/>
<gene>
    <name evidence="3" type="ORF">PICST_66507</name>
</gene>
<feature type="chain" id="PRO_5002653030" evidence="2">
    <location>
        <begin position="17"/>
        <end position="162"/>
    </location>
</feature>
<dbReference type="InParanoid" id="A3GGP8"/>
<evidence type="ECO:0000313" key="3">
    <source>
        <dbReference type="EMBL" id="EAZ63962.1"/>
    </source>
</evidence>
<accession>A3GGP8</accession>
<sequence>MKFELALLALVASASASNNFKRADSTTTSDDSSSSEVEDCNSEPCQIYRAIENDCKKDAGDDFAQLYTCLCESGDYWAGLAECNCGGGVPDIDEYKANYYLPSFNVTANHTSSHSSTTKVSTSSTGSASDSETTSSESSDTTNGAVALAAGSLGYLAALFLL</sequence>
<evidence type="ECO:0000313" key="4">
    <source>
        <dbReference type="Proteomes" id="UP000002258"/>
    </source>
</evidence>
<dbReference type="AlphaFoldDB" id="A3GGP8"/>
<organism evidence="3 4">
    <name type="scientific">Scheffersomyces stipitis (strain ATCC 58785 / CBS 6054 / NBRC 10063 / NRRL Y-11545)</name>
    <name type="common">Yeast</name>
    <name type="synonym">Pichia stipitis</name>
    <dbReference type="NCBI Taxonomy" id="322104"/>
    <lineage>
        <taxon>Eukaryota</taxon>
        <taxon>Fungi</taxon>
        <taxon>Dikarya</taxon>
        <taxon>Ascomycota</taxon>
        <taxon>Saccharomycotina</taxon>
        <taxon>Pichiomycetes</taxon>
        <taxon>Debaryomycetaceae</taxon>
        <taxon>Scheffersomyces</taxon>
    </lineage>
</organism>
<dbReference type="GeneID" id="4851447"/>
<comment type="caution">
    <text evidence="3">The sequence shown here is derived from an EMBL/GenBank/DDBJ whole genome shotgun (WGS) entry which is preliminary data.</text>
</comment>
<keyword evidence="4" id="KW-1185">Reference proteome</keyword>
<feature type="signal peptide" evidence="2">
    <location>
        <begin position="1"/>
        <end position="16"/>
    </location>
</feature>
<reference evidence="3 4" key="1">
    <citation type="journal article" date="2007" name="Nat. Biotechnol.">
        <title>Genome sequence of the lignocellulose-bioconverting and xylose-fermenting yeast Pichia stipitis.</title>
        <authorList>
            <person name="Jeffries T.W."/>
            <person name="Grigoriev I.V."/>
            <person name="Grimwood J."/>
            <person name="Laplaza J.M."/>
            <person name="Aerts A."/>
            <person name="Salamov A."/>
            <person name="Schmutz J."/>
            <person name="Lindquist E."/>
            <person name="Dehal P."/>
            <person name="Shapiro H."/>
            <person name="Jin Y.S."/>
            <person name="Passoth V."/>
            <person name="Richardson P.M."/>
        </authorList>
    </citation>
    <scope>NUCLEOTIDE SEQUENCE [LARGE SCALE GENOMIC DNA]</scope>
    <source>
        <strain evidence="4">ATCC 58785 / CBS 6054 / NBRC 10063 / NRRL Y-11545</strain>
    </source>
</reference>
<protein>
    <submittedName>
        <fullName evidence="3">Uncharacterized protein</fullName>
    </submittedName>
</protein>
<dbReference type="EMBL" id="AAVQ01000001">
    <property type="protein sequence ID" value="EAZ63962.1"/>
    <property type="molecule type" value="Genomic_DNA"/>
</dbReference>
<evidence type="ECO:0000256" key="1">
    <source>
        <dbReference type="SAM" id="MobiDB-lite"/>
    </source>
</evidence>
<dbReference type="HOGENOM" id="CLU_1636019_0_0_1"/>